<dbReference type="AlphaFoldDB" id="A0A401XM59"/>
<reference evidence="1 2" key="1">
    <citation type="submission" date="2018-11" db="EMBL/GenBank/DDBJ databases">
        <title>Schleiferia aggregans sp. nov., a moderately thermophilic heterotrophic bacterium isolated from microbial mats at a terrestrial hot spring.</title>
        <authorList>
            <person name="Iino T."/>
            <person name="Ohkuma M."/>
            <person name="Haruta S."/>
        </authorList>
    </citation>
    <scope>NUCLEOTIDE SEQUENCE [LARGE SCALE GENOMIC DNA]</scope>
    <source>
        <strain evidence="1 2">LA</strain>
    </source>
</reference>
<evidence type="ECO:0000313" key="1">
    <source>
        <dbReference type="EMBL" id="GCD78078.1"/>
    </source>
</evidence>
<gene>
    <name evidence="1" type="ORF">JCM31826_15600</name>
</gene>
<dbReference type="RefSeq" id="WP_124398137.1">
    <property type="nucleotide sequence ID" value="NZ_BHZE01000015.1"/>
</dbReference>
<evidence type="ECO:0000313" key="2">
    <source>
        <dbReference type="Proteomes" id="UP000286715"/>
    </source>
</evidence>
<name>A0A401XM59_9FLAO</name>
<organism evidence="1 2">
    <name type="scientific">Thermaurantimonas aggregans</name>
    <dbReference type="NCBI Taxonomy" id="2173829"/>
    <lineage>
        <taxon>Bacteria</taxon>
        <taxon>Pseudomonadati</taxon>
        <taxon>Bacteroidota</taxon>
        <taxon>Flavobacteriia</taxon>
        <taxon>Flavobacteriales</taxon>
        <taxon>Schleiferiaceae</taxon>
        <taxon>Thermaurantimonas</taxon>
    </lineage>
</organism>
<keyword evidence="2" id="KW-1185">Reference proteome</keyword>
<proteinExistence type="predicted"/>
<comment type="caution">
    <text evidence="1">The sequence shown here is derived from an EMBL/GenBank/DDBJ whole genome shotgun (WGS) entry which is preliminary data.</text>
</comment>
<accession>A0A401XM59</accession>
<sequence>MYRALLLVWMLVAGSIASGQKLFDFYIGYNMPVLTKIPEYFKNVNADYQQTYPDQGEFALSPVGTGYFWGLRMNFGDDFGNGIPVSLEYNYYRKRNYSNEAYFPDRNLIGQYRMRYGCHSVGFVFGGEGSFLRFGIHYNFGNVHLQKKFYPRDEFENGKWVDYVETIQLLYWKGPIHDGLNLSLILRWRFLEIRPYYMFTFEEFNYPDYTNRRDYALSMSNYGFTASIVFTRFKKS</sequence>
<dbReference type="EMBL" id="BHZE01000015">
    <property type="protein sequence ID" value="GCD78078.1"/>
    <property type="molecule type" value="Genomic_DNA"/>
</dbReference>
<protein>
    <submittedName>
        <fullName evidence="1">Uncharacterized protein</fullName>
    </submittedName>
</protein>
<dbReference type="Proteomes" id="UP000286715">
    <property type="component" value="Unassembled WGS sequence"/>
</dbReference>